<evidence type="ECO:0000313" key="2">
    <source>
        <dbReference type="Proteomes" id="UP000032250"/>
    </source>
</evidence>
<protein>
    <submittedName>
        <fullName evidence="1">Uncharacterized protein</fullName>
    </submittedName>
</protein>
<dbReference type="HOGENOM" id="CLU_2092503_0_0_9"/>
<dbReference type="Proteomes" id="UP000032250">
    <property type="component" value="Unassembled WGS sequence"/>
</dbReference>
<comment type="caution">
    <text evidence="1">The sequence shown here is derived from an EMBL/GenBank/DDBJ whole genome shotgun (WGS) entry which is preliminary data.</text>
</comment>
<evidence type="ECO:0000313" key="1">
    <source>
        <dbReference type="EMBL" id="KIS23986.1"/>
    </source>
</evidence>
<dbReference type="OrthoDB" id="9769353at2"/>
<reference evidence="1 2" key="1">
    <citation type="submission" date="2014-06" db="EMBL/GenBank/DDBJ databases">
        <title>Genome characterization of distinct group I Clostridium botulinum lineages.</title>
        <authorList>
            <person name="Giordani F."/>
            <person name="Anselmo A."/>
            <person name="Fillo S."/>
            <person name="Palozzi A.M."/>
            <person name="Fortunato A."/>
            <person name="Gentile B."/>
            <person name="Ciammaruconi A."/>
            <person name="Anniballi F."/>
            <person name="De Medici D."/>
            <person name="Lista F."/>
        </authorList>
    </citation>
    <scope>NUCLEOTIDE SEQUENCE [LARGE SCALE GENOMIC DNA]</scope>
    <source>
        <strain evidence="1 2">B2 450</strain>
    </source>
</reference>
<accession>A0A0D1BYY1</accession>
<dbReference type="RefSeq" id="WP_043031985.1">
    <property type="nucleotide sequence ID" value="NZ_JXSU01000007.1"/>
</dbReference>
<proteinExistence type="predicted"/>
<name>A0A0D1BYY1_CLOBO</name>
<organism evidence="1 2">
    <name type="scientific">Clostridium botulinum B2 450</name>
    <dbReference type="NCBI Taxonomy" id="1379739"/>
    <lineage>
        <taxon>Bacteria</taxon>
        <taxon>Bacillati</taxon>
        <taxon>Bacillota</taxon>
        <taxon>Clostridia</taxon>
        <taxon>Eubacteriales</taxon>
        <taxon>Clostridiaceae</taxon>
        <taxon>Clostridium</taxon>
    </lineage>
</organism>
<dbReference type="AlphaFoldDB" id="A0A0D1BYY1"/>
<dbReference type="PATRIC" id="fig|1379739.3.peg.2452"/>
<sequence>MLEVNPQRSLVDIYVDEGISGIQIDKRTEFQGIITFIFNSSMSHSLKGEDVVELYVDKNAEKVCSNTCGNYSETKQVISRIQIILNYKNHVFATAFLELVANYFIIHIIDSNLLIL</sequence>
<gene>
    <name evidence="1" type="ORF">N495_10430</name>
</gene>
<dbReference type="EMBL" id="JXSU01000007">
    <property type="protein sequence ID" value="KIS23986.1"/>
    <property type="molecule type" value="Genomic_DNA"/>
</dbReference>